<reference evidence="1 2" key="1">
    <citation type="submission" date="2019-03" db="EMBL/GenBank/DDBJ databases">
        <title>Genomic Encyclopedia of Type Strains, Phase IV (KMG-IV): sequencing the most valuable type-strain genomes for metagenomic binning, comparative biology and taxonomic classification.</title>
        <authorList>
            <person name="Goeker M."/>
        </authorList>
    </citation>
    <scope>NUCLEOTIDE SEQUENCE [LARGE SCALE GENOMIC DNA]</scope>
    <source>
        <strain evidence="1 2">DSM 100059</strain>
    </source>
</reference>
<comment type="caution">
    <text evidence="1">The sequence shown here is derived from an EMBL/GenBank/DDBJ whole genome shotgun (WGS) entry which is preliminary data.</text>
</comment>
<keyword evidence="2" id="KW-1185">Reference proteome</keyword>
<dbReference type="EMBL" id="SODV01000002">
    <property type="protein sequence ID" value="TDW96361.1"/>
    <property type="molecule type" value="Genomic_DNA"/>
</dbReference>
<dbReference type="Gene3D" id="3.10.450.50">
    <property type="match status" value="1"/>
</dbReference>
<proteinExistence type="predicted"/>
<dbReference type="AlphaFoldDB" id="A0A4R8DFJ7"/>
<evidence type="ECO:0000313" key="1">
    <source>
        <dbReference type="EMBL" id="TDW96361.1"/>
    </source>
</evidence>
<evidence type="ECO:0008006" key="3">
    <source>
        <dbReference type="Google" id="ProtNLM"/>
    </source>
</evidence>
<gene>
    <name evidence="1" type="ORF">EDB95_4189</name>
</gene>
<organism evidence="1 2">
    <name type="scientific">Dinghuibacter silviterrae</name>
    <dbReference type="NCBI Taxonomy" id="1539049"/>
    <lineage>
        <taxon>Bacteria</taxon>
        <taxon>Pseudomonadati</taxon>
        <taxon>Bacteroidota</taxon>
        <taxon>Chitinophagia</taxon>
        <taxon>Chitinophagales</taxon>
        <taxon>Chitinophagaceae</taxon>
        <taxon>Dinghuibacter</taxon>
    </lineage>
</organism>
<dbReference type="Proteomes" id="UP000294498">
    <property type="component" value="Unassembled WGS sequence"/>
</dbReference>
<dbReference type="SUPFAM" id="SSF54427">
    <property type="entry name" value="NTF2-like"/>
    <property type="match status" value="1"/>
</dbReference>
<dbReference type="RefSeq" id="WP_162852706.1">
    <property type="nucleotide sequence ID" value="NZ_SODV01000002.1"/>
</dbReference>
<protein>
    <recommendedName>
        <fullName evidence="3">Ketosteroid isomerase-like protein</fullName>
    </recommendedName>
</protein>
<dbReference type="InterPro" id="IPR032710">
    <property type="entry name" value="NTF2-like_dom_sf"/>
</dbReference>
<accession>A0A4R8DFJ7</accession>
<sequence>MSCAKELLLEYLAVFRVPEKAASLFAPDGVLELPYLASLNMPTRLTGPVAIVKYIAGLMAMMPDLAFSNPVIRMESEFQVFAEYEVHTVAVHTSRPFHQLYFGWLMCDEERKIKVLREALNTIEVVRALLREGFN</sequence>
<name>A0A4R8DFJ7_9BACT</name>
<evidence type="ECO:0000313" key="2">
    <source>
        <dbReference type="Proteomes" id="UP000294498"/>
    </source>
</evidence>